<protein>
    <recommendedName>
        <fullName evidence="1">5-oxoprolinase subunit A</fullName>
        <shortName evidence="1">5-OPase subunit A</shortName>
        <ecNumber evidence="1">3.5.2.9</ecNumber>
    </recommendedName>
    <alternativeName>
        <fullName evidence="1">5-oxoprolinase (ATP-hydrolyzing) subunit A</fullName>
    </alternativeName>
</protein>
<name>A0A1T5INK4_9FIRM</name>
<sequence length="255" mass="27808">MFSVDLNSDLGESFGNYIIGNDEKVLDYVTSVNIACGFHGGDPVVMERTVKMAVEKGVAIGAHPGYPDLMGFGRRNMNISLEEARSYMIYQIGALKTFVESCGGRLQHVKPHGALYNTAAKDYELAKTLAKAVYDVDKDLIFMGLSNSELTRAGKDVGLKVANEVFADRAYNNDGTLVSRKIKGAVIHDTELCVNRVLDMVKNGTVESVNGSKIEIVANSICVHGDNEMALEFTKTLREKLSENGVMLKSLKSSK</sequence>
<comment type="subunit">
    <text evidence="1">Forms a complex composed of PxpA, PxpB and PxpC.</text>
</comment>
<dbReference type="PANTHER" id="PTHR30292">
    <property type="entry name" value="UNCHARACTERIZED PROTEIN YBGL-RELATED"/>
    <property type="match status" value="1"/>
</dbReference>
<dbReference type="CDD" id="cd10787">
    <property type="entry name" value="LamB_YcsF_like"/>
    <property type="match status" value="1"/>
</dbReference>
<dbReference type="InterPro" id="IPR005501">
    <property type="entry name" value="LamB/YcsF/PxpA-like"/>
</dbReference>
<keyword evidence="3" id="KW-1185">Reference proteome</keyword>
<dbReference type="RefSeq" id="WP_079489198.1">
    <property type="nucleotide sequence ID" value="NZ_FUZT01000001.1"/>
</dbReference>
<dbReference type="NCBIfam" id="NF003816">
    <property type="entry name" value="PRK05406.1-5"/>
    <property type="match status" value="1"/>
</dbReference>
<reference evidence="3" key="1">
    <citation type="submission" date="2017-02" db="EMBL/GenBank/DDBJ databases">
        <authorList>
            <person name="Varghese N."/>
            <person name="Submissions S."/>
        </authorList>
    </citation>
    <scope>NUCLEOTIDE SEQUENCE [LARGE SCALE GENOMIC DNA]</scope>
    <source>
        <strain evidence="3">M1</strain>
    </source>
</reference>
<dbReference type="SUPFAM" id="SSF88713">
    <property type="entry name" value="Glycoside hydrolase/deacetylase"/>
    <property type="match status" value="1"/>
</dbReference>
<dbReference type="EMBL" id="FUZT01000001">
    <property type="protein sequence ID" value="SKC40774.1"/>
    <property type="molecule type" value="Genomic_DNA"/>
</dbReference>
<gene>
    <name evidence="1" type="primary">pxpA</name>
    <name evidence="2" type="ORF">SAMN02194393_00581</name>
</gene>
<dbReference type="EC" id="3.5.2.9" evidence="1"/>
<dbReference type="PANTHER" id="PTHR30292:SF0">
    <property type="entry name" value="5-OXOPROLINASE SUBUNIT A"/>
    <property type="match status" value="1"/>
</dbReference>
<dbReference type="AlphaFoldDB" id="A0A1T5INK4"/>
<accession>A0A1T5INK4</accession>
<comment type="catalytic activity">
    <reaction evidence="1">
        <text>5-oxo-L-proline + ATP + 2 H2O = L-glutamate + ADP + phosphate + H(+)</text>
        <dbReference type="Rhea" id="RHEA:10348"/>
        <dbReference type="ChEBI" id="CHEBI:15377"/>
        <dbReference type="ChEBI" id="CHEBI:15378"/>
        <dbReference type="ChEBI" id="CHEBI:29985"/>
        <dbReference type="ChEBI" id="CHEBI:30616"/>
        <dbReference type="ChEBI" id="CHEBI:43474"/>
        <dbReference type="ChEBI" id="CHEBI:58402"/>
        <dbReference type="ChEBI" id="CHEBI:456216"/>
        <dbReference type="EC" id="3.5.2.9"/>
    </reaction>
</comment>
<dbReference type="Gene3D" id="3.20.20.370">
    <property type="entry name" value="Glycoside hydrolase/deacetylase"/>
    <property type="match status" value="1"/>
</dbReference>
<dbReference type="HAMAP" id="MF_00691">
    <property type="entry name" value="PxpA"/>
    <property type="match status" value="1"/>
</dbReference>
<evidence type="ECO:0000313" key="3">
    <source>
        <dbReference type="Proteomes" id="UP000190285"/>
    </source>
</evidence>
<dbReference type="Pfam" id="PF03746">
    <property type="entry name" value="LamB_YcsF"/>
    <property type="match status" value="1"/>
</dbReference>
<keyword evidence="1" id="KW-0067">ATP-binding</keyword>
<evidence type="ECO:0000256" key="1">
    <source>
        <dbReference type="HAMAP-Rule" id="MF_00691"/>
    </source>
</evidence>
<proteinExistence type="inferred from homology"/>
<keyword evidence="1" id="KW-0378">Hydrolase</keyword>
<evidence type="ECO:0000313" key="2">
    <source>
        <dbReference type="EMBL" id="SKC40774.1"/>
    </source>
</evidence>
<comment type="function">
    <text evidence="1">Catalyzes the cleavage of 5-oxoproline to form L-glutamate coupled to the hydrolysis of ATP to ADP and inorganic phosphate.</text>
</comment>
<dbReference type="OrthoDB" id="9773478at2"/>
<dbReference type="GO" id="GO:0017168">
    <property type="term" value="F:5-oxoprolinase (ATP-hydrolyzing) activity"/>
    <property type="evidence" value="ECO:0007669"/>
    <property type="project" value="UniProtKB-UniRule"/>
</dbReference>
<dbReference type="Proteomes" id="UP000190285">
    <property type="component" value="Unassembled WGS sequence"/>
</dbReference>
<dbReference type="InterPro" id="IPR011330">
    <property type="entry name" value="Glyco_hydro/deAcase_b/a-brl"/>
</dbReference>
<dbReference type="GO" id="GO:0005524">
    <property type="term" value="F:ATP binding"/>
    <property type="evidence" value="ECO:0007669"/>
    <property type="project" value="UniProtKB-UniRule"/>
</dbReference>
<dbReference type="GO" id="GO:0005975">
    <property type="term" value="P:carbohydrate metabolic process"/>
    <property type="evidence" value="ECO:0007669"/>
    <property type="project" value="InterPro"/>
</dbReference>
<keyword evidence="1" id="KW-0547">Nucleotide-binding</keyword>
<dbReference type="STRING" id="36842.SAMN02194393_00581"/>
<dbReference type="NCBIfam" id="NF003814">
    <property type="entry name" value="PRK05406.1-3"/>
    <property type="match status" value="1"/>
</dbReference>
<comment type="similarity">
    <text evidence="1">Belongs to the LamB/PxpA family.</text>
</comment>
<organism evidence="2 3">
    <name type="scientific">Maledivibacter halophilus</name>
    <dbReference type="NCBI Taxonomy" id="36842"/>
    <lineage>
        <taxon>Bacteria</taxon>
        <taxon>Bacillati</taxon>
        <taxon>Bacillota</taxon>
        <taxon>Clostridia</taxon>
        <taxon>Peptostreptococcales</taxon>
        <taxon>Caminicellaceae</taxon>
        <taxon>Maledivibacter</taxon>
    </lineage>
</organism>